<reference evidence="3 4" key="1">
    <citation type="submission" date="2017-12" db="EMBL/GenBank/DDBJ databases">
        <authorList>
            <person name="Pombert J.-F."/>
            <person name="Haag K.L."/>
            <person name="Ebert D."/>
        </authorList>
    </citation>
    <scope>NUCLEOTIDE SEQUENCE [LARGE SCALE GENOMIC DNA]</scope>
    <source>
        <strain evidence="3">FI-OER-3-3</strain>
    </source>
</reference>
<dbReference type="Proteomes" id="UP000292362">
    <property type="component" value="Unassembled WGS sequence"/>
</dbReference>
<organism evidence="3 4">
    <name type="scientific">Hamiltosporidium tvaerminnensis</name>
    <dbReference type="NCBI Taxonomy" id="1176355"/>
    <lineage>
        <taxon>Eukaryota</taxon>
        <taxon>Fungi</taxon>
        <taxon>Fungi incertae sedis</taxon>
        <taxon>Microsporidia</taxon>
        <taxon>Dubosqiidae</taxon>
        <taxon>Hamiltosporidium</taxon>
    </lineage>
</organism>
<evidence type="ECO:0000313" key="4">
    <source>
        <dbReference type="Proteomes" id="UP000292362"/>
    </source>
</evidence>
<evidence type="ECO:0000256" key="2">
    <source>
        <dbReference type="SAM" id="SignalP"/>
    </source>
</evidence>
<comment type="caution">
    <text evidence="3">The sequence shown here is derived from an EMBL/GenBank/DDBJ whole genome shotgun (WGS) entry which is preliminary data.</text>
</comment>
<feature type="region of interest" description="Disordered" evidence="1">
    <location>
        <begin position="80"/>
        <end position="102"/>
    </location>
</feature>
<feature type="chain" id="PRO_5020510991" evidence="2">
    <location>
        <begin position="17"/>
        <end position="137"/>
    </location>
</feature>
<gene>
    <name evidence="3" type="ORF">CWI37_0245p0010</name>
</gene>
<feature type="compositionally biased region" description="Polar residues" evidence="1">
    <location>
        <begin position="44"/>
        <end position="53"/>
    </location>
</feature>
<proteinExistence type="predicted"/>
<dbReference type="EMBL" id="PITJ01000245">
    <property type="protein sequence ID" value="TBU03719.1"/>
    <property type="molecule type" value="Genomic_DNA"/>
</dbReference>
<keyword evidence="2" id="KW-0732">Signal</keyword>
<evidence type="ECO:0000256" key="1">
    <source>
        <dbReference type="SAM" id="MobiDB-lite"/>
    </source>
</evidence>
<dbReference type="AlphaFoldDB" id="A0A4Q9L7P1"/>
<feature type="signal peptide" evidence="2">
    <location>
        <begin position="1"/>
        <end position="16"/>
    </location>
</feature>
<feature type="region of interest" description="Disordered" evidence="1">
    <location>
        <begin position="35"/>
        <end position="61"/>
    </location>
</feature>
<accession>A0A4Q9L7P1</accession>
<sequence>MILIYLCLIFSSSVELKRKRSNEFDCKQIVSKKVKTDDKPLVPNESNGQSYNMDENGAPHDTEEIKIKAGTSYQMDNEEGLRFDSSESSFSNDSYTKADTISMDSASESEKIFDEFNNESEKVLSNLQGCSYENFNS</sequence>
<protein>
    <submittedName>
        <fullName evidence="3">Uncharacterized protein</fullName>
    </submittedName>
</protein>
<evidence type="ECO:0000313" key="3">
    <source>
        <dbReference type="EMBL" id="TBU03719.1"/>
    </source>
</evidence>
<dbReference type="VEuPathDB" id="MicrosporidiaDB:CWI37_0245p0010"/>
<name>A0A4Q9L7P1_9MICR</name>